<sequence length="130" mass="15045">MMEMQDMITELQRELNAAAATSGRYGSNLPSREQDSAIMFTRLDWERNQRALKKGVASEKVQSEVYNNAVDAMEQYVDLPSQRLVHLVKKYTHHVQMKQIEEGVRQSQNLDDDVFNLLDKMEALQNTRAQ</sequence>
<dbReference type="Proteomes" id="UP000694865">
    <property type="component" value="Unplaced"/>
</dbReference>
<accession>A0ABM0MLA3</accession>
<dbReference type="GeneID" id="102802795"/>
<protein>
    <submittedName>
        <fullName evidence="2">Uncharacterized protein LOC102802795</fullName>
    </submittedName>
</protein>
<name>A0ABM0MLA3_SACKO</name>
<reference evidence="2" key="1">
    <citation type="submission" date="2025-08" db="UniProtKB">
        <authorList>
            <consortium name="RefSeq"/>
        </authorList>
    </citation>
    <scope>IDENTIFICATION</scope>
    <source>
        <tissue evidence="2">Testes</tissue>
    </source>
</reference>
<keyword evidence="1" id="KW-1185">Reference proteome</keyword>
<dbReference type="RefSeq" id="XP_006820794.1">
    <property type="nucleotide sequence ID" value="XM_006820731.1"/>
</dbReference>
<evidence type="ECO:0000313" key="2">
    <source>
        <dbReference type="RefSeq" id="XP_006820794.1"/>
    </source>
</evidence>
<dbReference type="PANTHER" id="PTHR37915">
    <property type="match status" value="1"/>
</dbReference>
<gene>
    <name evidence="2" type="primary">LOC102802795</name>
</gene>
<organism evidence="1 2">
    <name type="scientific">Saccoglossus kowalevskii</name>
    <name type="common">Acorn worm</name>
    <dbReference type="NCBI Taxonomy" id="10224"/>
    <lineage>
        <taxon>Eukaryota</taxon>
        <taxon>Metazoa</taxon>
        <taxon>Hemichordata</taxon>
        <taxon>Enteropneusta</taxon>
        <taxon>Harrimaniidae</taxon>
        <taxon>Saccoglossus</taxon>
    </lineage>
</organism>
<evidence type="ECO:0000313" key="1">
    <source>
        <dbReference type="Proteomes" id="UP000694865"/>
    </source>
</evidence>
<dbReference type="PANTHER" id="PTHR37915:SF3">
    <property type="match status" value="1"/>
</dbReference>
<proteinExistence type="predicted"/>